<feature type="DNA-binding region" description="H-T-H motif" evidence="2">
    <location>
        <begin position="58"/>
        <end position="77"/>
    </location>
</feature>
<dbReference type="PROSITE" id="PS50977">
    <property type="entry name" value="HTH_TETR_2"/>
    <property type="match status" value="1"/>
</dbReference>
<evidence type="ECO:0000313" key="5">
    <source>
        <dbReference type="Proteomes" id="UP000244892"/>
    </source>
</evidence>
<protein>
    <submittedName>
        <fullName evidence="4">HTH-type transcriptional repressor FabR</fullName>
    </submittedName>
</protein>
<keyword evidence="5" id="KW-1185">Reference proteome</keyword>
<keyword evidence="1 2" id="KW-0238">DNA-binding</keyword>
<dbReference type="InterPro" id="IPR009057">
    <property type="entry name" value="Homeodomain-like_sf"/>
</dbReference>
<dbReference type="InterPro" id="IPR001647">
    <property type="entry name" value="HTH_TetR"/>
</dbReference>
<dbReference type="AlphaFoldDB" id="A0A2U8FSP9"/>
<gene>
    <name evidence="4" type="ORF">DEH84_11845</name>
</gene>
<dbReference type="OrthoDB" id="8617654at2"/>
<evidence type="ECO:0000256" key="2">
    <source>
        <dbReference type="PROSITE-ProRule" id="PRU00335"/>
    </source>
</evidence>
<organism evidence="4 5">
    <name type="scientific">Aquabacterium olei</name>
    <dbReference type="NCBI Taxonomy" id="1296669"/>
    <lineage>
        <taxon>Bacteria</taxon>
        <taxon>Pseudomonadati</taxon>
        <taxon>Pseudomonadota</taxon>
        <taxon>Betaproteobacteria</taxon>
        <taxon>Burkholderiales</taxon>
        <taxon>Aquabacterium</taxon>
    </lineage>
</organism>
<dbReference type="Pfam" id="PF00440">
    <property type="entry name" value="TetR_N"/>
    <property type="match status" value="1"/>
</dbReference>
<name>A0A2U8FSP9_9BURK</name>
<accession>A0A2U8FSP9</accession>
<dbReference type="Gene3D" id="1.10.357.10">
    <property type="entry name" value="Tetracycline Repressor, domain 2"/>
    <property type="match status" value="1"/>
</dbReference>
<dbReference type="SUPFAM" id="SSF46689">
    <property type="entry name" value="Homeodomain-like"/>
    <property type="match status" value="1"/>
</dbReference>
<dbReference type="EMBL" id="CP029210">
    <property type="protein sequence ID" value="AWI54040.1"/>
    <property type="molecule type" value="Genomic_DNA"/>
</dbReference>
<evidence type="ECO:0000313" key="4">
    <source>
        <dbReference type="EMBL" id="AWI54040.1"/>
    </source>
</evidence>
<feature type="domain" description="HTH tetR-type" evidence="3">
    <location>
        <begin position="34"/>
        <end position="95"/>
    </location>
</feature>
<dbReference type="KEGG" id="aon:DEH84_11845"/>
<dbReference type="Gene3D" id="1.10.10.60">
    <property type="entry name" value="Homeodomain-like"/>
    <property type="match status" value="1"/>
</dbReference>
<proteinExistence type="predicted"/>
<dbReference type="GO" id="GO:0003677">
    <property type="term" value="F:DNA binding"/>
    <property type="evidence" value="ECO:0007669"/>
    <property type="project" value="UniProtKB-UniRule"/>
</dbReference>
<evidence type="ECO:0000256" key="1">
    <source>
        <dbReference type="ARBA" id="ARBA00023125"/>
    </source>
</evidence>
<dbReference type="NCBIfam" id="NF008402">
    <property type="entry name" value="PRK11202.1"/>
    <property type="match status" value="1"/>
</dbReference>
<dbReference type="Proteomes" id="UP000244892">
    <property type="component" value="Chromosome"/>
</dbReference>
<dbReference type="PANTHER" id="PTHR47752:SF1">
    <property type="entry name" value="HTH-TYPE TRANSCRIPTIONAL REPRESSOR FABR"/>
    <property type="match status" value="1"/>
</dbReference>
<reference evidence="4 5" key="1">
    <citation type="submission" date="2018-05" db="EMBL/GenBank/DDBJ databases">
        <title>complete genome sequence of Aquabacterium olei NBRC 110486.</title>
        <authorList>
            <person name="Tang B."/>
            <person name="Chang J."/>
            <person name="Zhang L."/>
            <person name="Yang H."/>
        </authorList>
    </citation>
    <scope>NUCLEOTIDE SEQUENCE [LARGE SCALE GENOMIC DNA]</scope>
    <source>
        <strain evidence="4 5">NBRC 110486</strain>
    </source>
</reference>
<evidence type="ECO:0000259" key="3">
    <source>
        <dbReference type="PROSITE" id="PS50977"/>
    </source>
</evidence>
<dbReference type="RefSeq" id="WP_109037036.1">
    <property type="nucleotide sequence ID" value="NZ_CP029210.1"/>
</dbReference>
<dbReference type="PANTHER" id="PTHR47752">
    <property type="entry name" value="HTH-TYPE TRANSCRIPTIONAL REPRESSOR FABR"/>
    <property type="match status" value="1"/>
</dbReference>
<sequence>MTTLSSPVPGLVSVSELAAASVASVSAGPGRKAVISREDIITAALKLLGPHRSVSSLSLREVAREAGIAPNSFYRQFRDVDELAVTLIDRAGESLRQIIGEARRRARREGSVVRSSVEAFMEQLQADDKLLHILLREGSVGSDAFKQAVDRQLNFFEEELRLDLIRLARAGRTGLHEPALTAKAITRLVFAMGATAMDLSPARQREVTEQMVIMVRMIVEGTQAIAASAERPDR</sequence>
<dbReference type="InterPro" id="IPR050692">
    <property type="entry name" value="HTH_transcr_repressor_FabR"/>
</dbReference>